<evidence type="ECO:0000313" key="2">
    <source>
        <dbReference type="Proteomes" id="UP000828941"/>
    </source>
</evidence>
<sequence>MPKKPDFAQKLIDDLRLRKQRMAASESASQRSGQSNQLPIDAYAYSKQIYRGSKHTESNEITSFRSNRSHRSTNIGEVSSQIVPCGHGREVGDLSMALAFAFENGVKLRRNTDSSFTGSVMGFLNQIRRGSMDFGKMERQSNLDQQLVPTGYSTLSPVQINQIAKGAQKLNQILSFCANDLNIDRNSIEFAKELLKGAMDLEDSLRMLAELQKTSEFMVTSQKNNRITLLEEEEDGDETIKTSEQKQLARPVFSFDKPSRYFQNPGEVGNTSPMQRSVTLAYSKDGRSKINEKNDINTRKLASHKRSASYSSALDQSNTEKGRIPNVIAKLMGLDNLPEQRESQYTPQKDSGSTRKREGKTGSGRTKTFDQKNKQAESLVPPKKQKVSEVISVPATTGKELILGADRNLIIQKADGINGMAGLEKATTKIDKKHNSTAQINLIRESQKDVQMKEKKTDDTNNREQRGSGKGNPLLNHVLEQARERSQVKSSMHDVKESNRSILQSEKRYDNKHIPNNQKKSQSHPETQESHMFLKYMSHEEKARGEQQVQQSAKPMLQVRPQRRSETESKHKPTNSLKKQLLLNQSRSFKHNPSENVVAMKSEGFLNSHNNQLCRDEASTNLHVKMKEKNNRKSGQISSLKDRKSEPVKGQSGFVTVMDEKSVERLANKKVKSTRMHKIDMPGKIDKVLTRKNGTMFLATKEVKDQSPIFQEGKQNRYDILNVSKEAEAHNINCSKSVAIIKPLNVRNQTHEEAELPPTLSSPDGRELSLQEPVALVHSESYQEVKPVEINDLHDQVTLVAEHEELKSCEIETNTISGIHEGRMDVYHHSQLDQNISCEGIQEPLTESENRLKWILVMSQLFLNTAEALYRLNISPNILQGGGLDNHDAGSKLILDCGYEVMKRKGILQELKVHPCSKVSISTVKIESLDDLVRQLNKDMEKLKFYGRNRSSQADVQDYLPKMLEYDIYNKDPDINCMWDLGWNNETLDFMEKYDLIRDMEKHVLNGLLDEITRELLHVLTHWKM</sequence>
<reference evidence="1 2" key="1">
    <citation type="journal article" date="2022" name="DNA Res.">
        <title>Chromosomal-level genome assembly of the orchid tree Bauhinia variegata (Leguminosae; Cercidoideae) supports the allotetraploid origin hypothesis of Bauhinia.</title>
        <authorList>
            <person name="Zhong Y."/>
            <person name="Chen Y."/>
            <person name="Zheng D."/>
            <person name="Pang J."/>
            <person name="Liu Y."/>
            <person name="Luo S."/>
            <person name="Meng S."/>
            <person name="Qian L."/>
            <person name="Wei D."/>
            <person name="Dai S."/>
            <person name="Zhou R."/>
        </authorList>
    </citation>
    <scope>NUCLEOTIDE SEQUENCE [LARGE SCALE GENOMIC DNA]</scope>
    <source>
        <strain evidence="1">BV-YZ2020</strain>
    </source>
</reference>
<dbReference type="EMBL" id="CM039429">
    <property type="protein sequence ID" value="KAI4347338.1"/>
    <property type="molecule type" value="Genomic_DNA"/>
</dbReference>
<proteinExistence type="predicted"/>
<organism evidence="1 2">
    <name type="scientific">Bauhinia variegata</name>
    <name type="common">Purple orchid tree</name>
    <name type="synonym">Phanera variegata</name>
    <dbReference type="NCBI Taxonomy" id="167791"/>
    <lineage>
        <taxon>Eukaryota</taxon>
        <taxon>Viridiplantae</taxon>
        <taxon>Streptophyta</taxon>
        <taxon>Embryophyta</taxon>
        <taxon>Tracheophyta</taxon>
        <taxon>Spermatophyta</taxon>
        <taxon>Magnoliopsida</taxon>
        <taxon>eudicotyledons</taxon>
        <taxon>Gunneridae</taxon>
        <taxon>Pentapetalae</taxon>
        <taxon>rosids</taxon>
        <taxon>fabids</taxon>
        <taxon>Fabales</taxon>
        <taxon>Fabaceae</taxon>
        <taxon>Cercidoideae</taxon>
        <taxon>Cercideae</taxon>
        <taxon>Bauhiniinae</taxon>
        <taxon>Bauhinia</taxon>
    </lineage>
</organism>
<dbReference type="Proteomes" id="UP000828941">
    <property type="component" value="Chromosome 4"/>
</dbReference>
<name>A0ACB9PFM9_BAUVA</name>
<protein>
    <submittedName>
        <fullName evidence="1">Uncharacterized protein</fullName>
    </submittedName>
</protein>
<accession>A0ACB9PFM9</accession>
<keyword evidence="2" id="KW-1185">Reference proteome</keyword>
<evidence type="ECO:0000313" key="1">
    <source>
        <dbReference type="EMBL" id="KAI4347338.1"/>
    </source>
</evidence>
<comment type="caution">
    <text evidence="1">The sequence shown here is derived from an EMBL/GenBank/DDBJ whole genome shotgun (WGS) entry which is preliminary data.</text>
</comment>
<gene>
    <name evidence="1" type="ORF">L6164_008156</name>
</gene>